<proteinExistence type="predicted"/>
<gene>
    <name evidence="1" type="ORF">NX720_20910</name>
</gene>
<name>A0ABY6GRA9_9GAMM</name>
<sequence>MTETYKVVDIQEDMDNPEDLGTKEKFWYRYNNQKWLFKKSRPLTGEHWSEKVAEQLCQQLGIPHAKYELARYQGDIGITSLSIIEDRGKWRMTLGNQLLMMEDSSYPGEKKGRFVRVKEHTVYKVLGILDSAKTHNQPPVWPGLPDSLDAAGVFVGYLLLDAHISNQDRHHENWAILLNGETGEQFLCPSYDHASSLGCTEPDKKRLARLTTKDKGYNVEAYVSKATCALYKSKSDAKPLKTIEAFRLASRQRPKAARYWLEQLKILDKDRIRNILAKVPDEVTTLAAMQFAEKMILENRRGLLCALN</sequence>
<dbReference type="Proteomes" id="UP001163255">
    <property type="component" value="Chromosome"/>
</dbReference>
<dbReference type="EMBL" id="CP103300">
    <property type="protein sequence ID" value="UYM15290.1"/>
    <property type="molecule type" value="Genomic_DNA"/>
</dbReference>
<dbReference type="Gene3D" id="1.10.1070.20">
    <property type="match status" value="1"/>
</dbReference>
<evidence type="ECO:0000313" key="2">
    <source>
        <dbReference type="Proteomes" id="UP001163255"/>
    </source>
</evidence>
<keyword evidence="2" id="KW-1185">Reference proteome</keyword>
<accession>A0ABY6GRA9</accession>
<evidence type="ECO:0000313" key="1">
    <source>
        <dbReference type="EMBL" id="UYM15290.1"/>
    </source>
</evidence>
<evidence type="ECO:0008006" key="3">
    <source>
        <dbReference type="Google" id="ProtNLM"/>
    </source>
</evidence>
<protein>
    <recommendedName>
        <fullName evidence="3">Phosphatidylinositol kinase</fullName>
    </recommendedName>
</protein>
<reference evidence="1" key="1">
    <citation type="submission" date="2022-10" db="EMBL/GenBank/DDBJ databases">
        <title>Completed Genome Sequence of two octocoral isolated bacterium, Endozoicomonas euniceicola EF212T and Endozoicomonas gorgoniicola PS125T.</title>
        <authorList>
            <person name="Chiou Y.-J."/>
            <person name="Chen Y.-H."/>
        </authorList>
    </citation>
    <scope>NUCLEOTIDE SEQUENCE</scope>
    <source>
        <strain evidence="1">EF212</strain>
    </source>
</reference>
<dbReference type="RefSeq" id="WP_262597227.1">
    <property type="nucleotide sequence ID" value="NZ_CP103300.1"/>
</dbReference>
<organism evidence="1 2">
    <name type="scientific">Endozoicomonas euniceicola</name>
    <dbReference type="NCBI Taxonomy" id="1234143"/>
    <lineage>
        <taxon>Bacteria</taxon>
        <taxon>Pseudomonadati</taxon>
        <taxon>Pseudomonadota</taxon>
        <taxon>Gammaproteobacteria</taxon>
        <taxon>Oceanospirillales</taxon>
        <taxon>Endozoicomonadaceae</taxon>
        <taxon>Endozoicomonas</taxon>
    </lineage>
</organism>